<dbReference type="InterPro" id="IPR029058">
    <property type="entry name" value="AB_hydrolase_fold"/>
</dbReference>
<dbReference type="EMBL" id="SJPN01000003">
    <property type="protein sequence ID" value="TWU04930.1"/>
    <property type="molecule type" value="Genomic_DNA"/>
</dbReference>
<dbReference type="PANTHER" id="PTHR48081">
    <property type="entry name" value="AB HYDROLASE SUPERFAMILY PROTEIN C4A8.06C"/>
    <property type="match status" value="1"/>
</dbReference>
<dbReference type="PANTHER" id="PTHR48081:SF6">
    <property type="entry name" value="PEPTIDASE S9 PROLYL OLIGOPEPTIDASE CATALYTIC DOMAIN-CONTAINING PROTEIN"/>
    <property type="match status" value="1"/>
</dbReference>
<dbReference type="Gene3D" id="3.40.50.1820">
    <property type="entry name" value="alpha/beta hydrolase"/>
    <property type="match status" value="2"/>
</dbReference>
<evidence type="ECO:0000259" key="2">
    <source>
        <dbReference type="Pfam" id="PF12740"/>
    </source>
</evidence>
<feature type="domain" description="BD-FAE-like" evidence="3">
    <location>
        <begin position="77"/>
        <end position="195"/>
    </location>
</feature>
<evidence type="ECO:0000256" key="1">
    <source>
        <dbReference type="ARBA" id="ARBA00022801"/>
    </source>
</evidence>
<dbReference type="AlphaFoldDB" id="A0A5C6AZ22"/>
<keyword evidence="1 4" id="KW-0378">Hydrolase</keyword>
<proteinExistence type="predicted"/>
<dbReference type="Proteomes" id="UP000320176">
    <property type="component" value="Unassembled WGS sequence"/>
</dbReference>
<dbReference type="RefSeq" id="WP_231742004.1">
    <property type="nucleotide sequence ID" value="NZ_CP151726.1"/>
</dbReference>
<gene>
    <name evidence="4" type="primary">axeA1_2</name>
    <name evidence="4" type="ORF">Pla52n_29750</name>
</gene>
<evidence type="ECO:0000313" key="4">
    <source>
        <dbReference type="EMBL" id="TWU04930.1"/>
    </source>
</evidence>
<organism evidence="4 5">
    <name type="scientific">Stieleria varia</name>
    <dbReference type="NCBI Taxonomy" id="2528005"/>
    <lineage>
        <taxon>Bacteria</taxon>
        <taxon>Pseudomonadati</taxon>
        <taxon>Planctomycetota</taxon>
        <taxon>Planctomycetia</taxon>
        <taxon>Pirellulales</taxon>
        <taxon>Pirellulaceae</taxon>
        <taxon>Stieleria</taxon>
    </lineage>
</organism>
<sequence>MRKHPIVAFHLSLIVGVALFGVGRSSQAQSDSELPQAVYLYEGDAPGSEGMSDIPKQVRPGSDRVVTSVHRPLLYPYLPAEGTESGMAVIVAPGGGHNSLWSTHEGHTPAKYFAEHGIAAFVLEYRLAEEKDSKYTVDEHALGDLHRAIRLIRARAKDWQIDPRRIGVMGFSAGGEIAALSGMRFDAGDENAKDSIAKQSSRPDFVALIYPGRSHRFEPKKDSPPTFIAAGFGDRRDIAEGMAEVYLKYKRAGVPTELHIYSNAGHGFGLREGKSGSVMKWVDRFIDWAGDRKLLPAEPMAGVGNRVRNKEVIIEEGGTGPYSAIATEDASLPGMTIFRPRDLSPFGDNQIQKLPILLWGNGACANTTQEHKNFLNEIASHGYVVLGIGLLDQIEKRDETSRQKTQTSQLLSALDWIIVESGRAESLFSGKVDTTKVAAMGMSCGGLQAIEISPDPRISTTVVCNSGVLPNPSPLPGMPALKKEILEKLHAPVLYIMGGPSDIAYNNAMDDFSRVSHVPIVMTNLDVGHGGTYGRPHGGKFTPVALAWLDWQLKGESENSKMFLGSNSMLAKDPDWSVEAKNFKSQE</sequence>
<evidence type="ECO:0000259" key="3">
    <source>
        <dbReference type="Pfam" id="PF20434"/>
    </source>
</evidence>
<dbReference type="InterPro" id="IPR041127">
    <property type="entry name" value="PET_hydrolase/cutinase-like"/>
</dbReference>
<name>A0A5C6AZ22_9BACT</name>
<reference evidence="4 5" key="1">
    <citation type="submission" date="2019-02" db="EMBL/GenBank/DDBJ databases">
        <title>Deep-cultivation of Planctomycetes and their phenomic and genomic characterization uncovers novel biology.</title>
        <authorList>
            <person name="Wiegand S."/>
            <person name="Jogler M."/>
            <person name="Boedeker C."/>
            <person name="Pinto D."/>
            <person name="Vollmers J."/>
            <person name="Rivas-Marin E."/>
            <person name="Kohn T."/>
            <person name="Peeters S.H."/>
            <person name="Heuer A."/>
            <person name="Rast P."/>
            <person name="Oberbeckmann S."/>
            <person name="Bunk B."/>
            <person name="Jeske O."/>
            <person name="Meyerdierks A."/>
            <person name="Storesund J.E."/>
            <person name="Kallscheuer N."/>
            <person name="Luecker S."/>
            <person name="Lage O.M."/>
            <person name="Pohl T."/>
            <person name="Merkel B.J."/>
            <person name="Hornburger P."/>
            <person name="Mueller R.-W."/>
            <person name="Bruemmer F."/>
            <person name="Labrenz M."/>
            <person name="Spormann A.M."/>
            <person name="Op Den Camp H."/>
            <person name="Overmann J."/>
            <person name="Amann R."/>
            <person name="Jetten M.S.M."/>
            <person name="Mascher T."/>
            <person name="Medema M.H."/>
            <person name="Devos D.P."/>
            <person name="Kaster A.-K."/>
            <person name="Ovreas L."/>
            <person name="Rohde M."/>
            <person name="Galperin M.Y."/>
            <person name="Jogler C."/>
        </authorList>
    </citation>
    <scope>NUCLEOTIDE SEQUENCE [LARGE SCALE GENOMIC DNA]</scope>
    <source>
        <strain evidence="4 5">Pla52n</strain>
    </source>
</reference>
<dbReference type="GO" id="GO:0046555">
    <property type="term" value="F:acetylxylan esterase activity"/>
    <property type="evidence" value="ECO:0007669"/>
    <property type="project" value="UniProtKB-EC"/>
</dbReference>
<comment type="caution">
    <text evidence="4">The sequence shown here is derived from an EMBL/GenBank/DDBJ whole genome shotgun (WGS) entry which is preliminary data.</text>
</comment>
<accession>A0A5C6AZ22</accession>
<evidence type="ECO:0000313" key="5">
    <source>
        <dbReference type="Proteomes" id="UP000320176"/>
    </source>
</evidence>
<dbReference type="EC" id="3.1.1.72" evidence="4"/>
<dbReference type="Pfam" id="PF20434">
    <property type="entry name" value="BD-FAE"/>
    <property type="match status" value="1"/>
</dbReference>
<feature type="domain" description="PET hydrolase/cutinase-like" evidence="2">
    <location>
        <begin position="377"/>
        <end position="448"/>
    </location>
</feature>
<dbReference type="InterPro" id="IPR050300">
    <property type="entry name" value="GDXG_lipolytic_enzyme"/>
</dbReference>
<dbReference type="InterPro" id="IPR049492">
    <property type="entry name" value="BD-FAE-like_dom"/>
</dbReference>
<dbReference type="Pfam" id="PF12740">
    <property type="entry name" value="PETase"/>
    <property type="match status" value="1"/>
</dbReference>
<dbReference type="SUPFAM" id="SSF53474">
    <property type="entry name" value="alpha/beta-Hydrolases"/>
    <property type="match status" value="2"/>
</dbReference>
<keyword evidence="5" id="KW-1185">Reference proteome</keyword>
<protein>
    <submittedName>
        <fullName evidence="4">Acetylxylan esterase</fullName>
        <ecNumber evidence="4">3.1.1.72</ecNumber>
    </submittedName>
</protein>